<keyword evidence="15" id="KW-0768">Sushi</keyword>
<feature type="region of interest" description="Disordered" evidence="17">
    <location>
        <begin position="768"/>
        <end position="971"/>
    </location>
</feature>
<dbReference type="InterPro" id="IPR016186">
    <property type="entry name" value="C-type_lectin-like/link_sf"/>
</dbReference>
<dbReference type="PROSITE" id="PS01187">
    <property type="entry name" value="EGF_CA"/>
    <property type="match status" value="1"/>
</dbReference>
<dbReference type="STRING" id="9258.ENSOANP00000010187"/>
<dbReference type="PROSITE" id="PS00022">
    <property type="entry name" value="EGF_1"/>
    <property type="match status" value="1"/>
</dbReference>
<keyword evidence="11" id="KW-0393">Immunoglobulin domain</keyword>
<evidence type="ECO:0000259" key="20">
    <source>
        <dbReference type="PROSITE" id="PS50835"/>
    </source>
</evidence>
<dbReference type="PROSITE" id="PS50835">
    <property type="entry name" value="IG_LIKE"/>
    <property type="match status" value="1"/>
</dbReference>
<dbReference type="PRINTS" id="PR01265">
    <property type="entry name" value="LINKMODULE"/>
</dbReference>
<feature type="compositionally biased region" description="Low complexity" evidence="17">
    <location>
        <begin position="902"/>
        <end position="928"/>
    </location>
</feature>
<dbReference type="Bgee" id="ENSOANG00000006381">
    <property type="expression patterns" value="Expressed in fibroblast and 3 other cell types or tissues"/>
</dbReference>
<dbReference type="GO" id="GO:0007417">
    <property type="term" value="P:central nervous system development"/>
    <property type="evidence" value="ECO:0000318"/>
    <property type="project" value="GO_Central"/>
</dbReference>
<dbReference type="GO" id="GO:0072534">
    <property type="term" value="C:perineuronal net"/>
    <property type="evidence" value="ECO:0000318"/>
    <property type="project" value="GO_Central"/>
</dbReference>
<evidence type="ECO:0000256" key="4">
    <source>
        <dbReference type="ARBA" id="ARBA00022530"/>
    </source>
</evidence>
<evidence type="ECO:0000256" key="2">
    <source>
        <dbReference type="ARBA" id="ARBA00006838"/>
    </source>
</evidence>
<feature type="compositionally biased region" description="Polar residues" evidence="17">
    <location>
        <begin position="1666"/>
        <end position="1676"/>
    </location>
</feature>
<evidence type="ECO:0000256" key="13">
    <source>
        <dbReference type="ARBA" id="ARBA00042947"/>
    </source>
</evidence>
<feature type="domain" description="Sushi" evidence="21">
    <location>
        <begin position="2039"/>
        <end position="2099"/>
    </location>
</feature>
<dbReference type="PROSITE" id="PS50923">
    <property type="entry name" value="SUSHI"/>
    <property type="match status" value="1"/>
</dbReference>
<feature type="compositionally biased region" description="Gly residues" evidence="17">
    <location>
        <begin position="884"/>
        <end position="894"/>
    </location>
</feature>
<dbReference type="GO" id="GO:0098982">
    <property type="term" value="C:GABA-ergic synapse"/>
    <property type="evidence" value="ECO:0007669"/>
    <property type="project" value="Ensembl"/>
</dbReference>
<evidence type="ECO:0000256" key="7">
    <source>
        <dbReference type="ARBA" id="ARBA00022737"/>
    </source>
</evidence>
<dbReference type="GO" id="GO:0030246">
    <property type="term" value="F:carbohydrate binding"/>
    <property type="evidence" value="ECO:0007669"/>
    <property type="project" value="UniProtKB-KW"/>
</dbReference>
<dbReference type="GO" id="GO:0005604">
    <property type="term" value="C:basement membrane"/>
    <property type="evidence" value="ECO:0007669"/>
    <property type="project" value="Ensembl"/>
</dbReference>
<dbReference type="GO" id="GO:0007507">
    <property type="term" value="P:heart development"/>
    <property type="evidence" value="ECO:0007669"/>
    <property type="project" value="Ensembl"/>
</dbReference>
<reference evidence="23" key="2">
    <citation type="submission" date="2025-08" db="UniProtKB">
        <authorList>
            <consortium name="Ensembl"/>
        </authorList>
    </citation>
    <scope>IDENTIFICATION</scope>
    <source>
        <strain evidence="23">Glennie</strain>
    </source>
</reference>
<dbReference type="PANTHER" id="PTHR22804:SF42">
    <property type="entry name" value="AGGRECAN CORE PROTEIN"/>
    <property type="match status" value="1"/>
</dbReference>
<keyword evidence="8" id="KW-0654">Proteoglycan</keyword>
<evidence type="ECO:0000256" key="16">
    <source>
        <dbReference type="PROSITE-ProRule" id="PRU00323"/>
    </source>
</evidence>
<dbReference type="GeneTree" id="ENSGT00940000155971"/>
<feature type="domain" description="Link" evidence="22">
    <location>
        <begin position="589"/>
        <end position="685"/>
    </location>
</feature>
<dbReference type="PROSITE" id="PS00615">
    <property type="entry name" value="C_TYPE_LECTIN_1"/>
    <property type="match status" value="1"/>
</dbReference>
<feature type="compositionally biased region" description="Low complexity" evidence="17">
    <location>
        <begin position="962"/>
        <end position="971"/>
    </location>
</feature>
<dbReference type="InterPro" id="IPR050691">
    <property type="entry name" value="Hyaluronan_bind_Proteoglycan"/>
</dbReference>
<feature type="domain" description="C-type lectin" evidence="19">
    <location>
        <begin position="1921"/>
        <end position="2035"/>
    </location>
</feature>
<dbReference type="InterPro" id="IPR018378">
    <property type="entry name" value="C-type_lectin_CS"/>
</dbReference>
<name>F6PGC1_ORNAN</name>
<feature type="compositionally biased region" description="Low complexity" evidence="17">
    <location>
        <begin position="1506"/>
        <end position="1521"/>
    </location>
</feature>
<dbReference type="InterPro" id="IPR013783">
    <property type="entry name" value="Ig-like_fold"/>
</dbReference>
<dbReference type="PROSITE" id="PS01241">
    <property type="entry name" value="LINK_1"/>
    <property type="match status" value="3"/>
</dbReference>
<dbReference type="Pfam" id="PF07686">
    <property type="entry name" value="V-set"/>
    <property type="match status" value="1"/>
</dbReference>
<dbReference type="Ensembl" id="ENSOANT00000010189.2">
    <property type="protein sequence ID" value="ENSOANP00000010187.2"/>
    <property type="gene ID" value="ENSOANG00000006381.3"/>
</dbReference>
<dbReference type="eggNOG" id="ENOG502QUX8">
    <property type="taxonomic scope" value="Eukaryota"/>
</dbReference>
<evidence type="ECO:0000256" key="12">
    <source>
        <dbReference type="ARBA" id="ARBA00039399"/>
    </source>
</evidence>
<keyword evidence="24" id="KW-1185">Reference proteome</keyword>
<evidence type="ECO:0000256" key="11">
    <source>
        <dbReference type="ARBA" id="ARBA00023319"/>
    </source>
</evidence>
<dbReference type="GO" id="GO:0005540">
    <property type="term" value="F:hyaluronic acid binding"/>
    <property type="evidence" value="ECO:0007669"/>
    <property type="project" value="InterPro"/>
</dbReference>
<dbReference type="InterPro" id="IPR000152">
    <property type="entry name" value="EGF-type_Asp/Asn_hydroxyl_site"/>
</dbReference>
<dbReference type="InterPro" id="IPR000538">
    <property type="entry name" value="Link_dom"/>
</dbReference>
<reference evidence="23" key="3">
    <citation type="submission" date="2025-09" db="UniProtKB">
        <authorList>
            <consortium name="Ensembl"/>
        </authorList>
    </citation>
    <scope>IDENTIFICATION</scope>
    <source>
        <strain evidence="23">Glennie</strain>
    </source>
</reference>
<dbReference type="SMART" id="SM00406">
    <property type="entry name" value="IGv"/>
    <property type="match status" value="1"/>
</dbReference>
<dbReference type="FunCoup" id="F6PGC1">
    <property type="interactions" value="85"/>
</dbReference>
<comment type="similarity">
    <text evidence="2">Belongs to the aggrecan/versican proteoglycan family.</text>
</comment>
<evidence type="ECO:0000259" key="19">
    <source>
        <dbReference type="PROSITE" id="PS50041"/>
    </source>
</evidence>
<dbReference type="SMART" id="SM00445">
    <property type="entry name" value="LINK"/>
    <property type="match status" value="4"/>
</dbReference>
<feature type="compositionally biased region" description="Low complexity" evidence="17">
    <location>
        <begin position="869"/>
        <end position="883"/>
    </location>
</feature>
<feature type="compositionally biased region" description="Low complexity" evidence="17">
    <location>
        <begin position="1776"/>
        <end position="1785"/>
    </location>
</feature>
<dbReference type="InParanoid" id="F6PGC1"/>
<evidence type="ECO:0000256" key="14">
    <source>
        <dbReference type="PROSITE-ProRule" id="PRU00076"/>
    </source>
</evidence>
<reference evidence="23 24" key="1">
    <citation type="journal article" date="2008" name="Nature">
        <title>Genome analysis of the platypus reveals unique signatures of evolution.</title>
        <authorList>
            <person name="Warren W.C."/>
            <person name="Hillier L.W."/>
            <person name="Marshall Graves J.A."/>
            <person name="Birney E."/>
            <person name="Ponting C.P."/>
            <person name="Grutzner F."/>
            <person name="Belov K."/>
            <person name="Miller W."/>
            <person name="Clarke L."/>
            <person name="Chinwalla A.T."/>
            <person name="Yang S.P."/>
            <person name="Heger A."/>
            <person name="Locke D.P."/>
            <person name="Miethke P."/>
            <person name="Waters P.D."/>
            <person name="Veyrunes F."/>
            <person name="Fulton L."/>
            <person name="Fulton B."/>
            <person name="Graves T."/>
            <person name="Wallis J."/>
            <person name="Puente X.S."/>
            <person name="Lopez-Otin C."/>
            <person name="Ordonez G.R."/>
            <person name="Eichler E.E."/>
            <person name="Chen L."/>
            <person name="Cheng Z."/>
            <person name="Deakin J.E."/>
            <person name="Alsop A."/>
            <person name="Thompson K."/>
            <person name="Kirby P."/>
            <person name="Papenfuss A.T."/>
            <person name="Wakefield M.J."/>
            <person name="Olender T."/>
            <person name="Lancet D."/>
            <person name="Huttley G.A."/>
            <person name="Smit A.F."/>
            <person name="Pask A."/>
            <person name="Temple-Smith P."/>
            <person name="Batzer M.A."/>
            <person name="Walker J.A."/>
            <person name="Konkel M.K."/>
            <person name="Harris R.S."/>
            <person name="Whittington C.M."/>
            <person name="Wong E.S."/>
            <person name="Gemmell N.J."/>
            <person name="Buschiazzo E."/>
            <person name="Vargas Jentzsch I.M."/>
            <person name="Merkel A."/>
            <person name="Schmitz J."/>
            <person name="Zemann A."/>
            <person name="Churakov G."/>
            <person name="Kriegs J.O."/>
            <person name="Brosius J."/>
            <person name="Murchison E.P."/>
            <person name="Sachidanandam R."/>
            <person name="Smith C."/>
            <person name="Hannon G.J."/>
            <person name="Tsend-Ayush E."/>
            <person name="McMillan D."/>
            <person name="Attenborough R."/>
            <person name="Rens W."/>
            <person name="Ferguson-Smith M."/>
            <person name="Lefevre C.M."/>
            <person name="Sharp J.A."/>
            <person name="Nicholas K.R."/>
            <person name="Ray D.A."/>
            <person name="Kube M."/>
            <person name="Reinhardt R."/>
            <person name="Pringle T.H."/>
            <person name="Taylor J."/>
            <person name="Jones R.C."/>
            <person name="Nixon B."/>
            <person name="Dacheux J.L."/>
            <person name="Niwa H."/>
            <person name="Sekita Y."/>
            <person name="Huang X."/>
            <person name="Stark A."/>
            <person name="Kheradpour P."/>
            <person name="Kellis M."/>
            <person name="Flicek P."/>
            <person name="Chen Y."/>
            <person name="Webber C."/>
            <person name="Hardison R."/>
            <person name="Nelson J."/>
            <person name="Hallsworth-Pepin K."/>
            <person name="Delehaunty K."/>
            <person name="Markovic C."/>
            <person name="Minx P."/>
            <person name="Feng Y."/>
            <person name="Kremitzki C."/>
            <person name="Mitreva M."/>
            <person name="Glasscock J."/>
            <person name="Wylie T."/>
            <person name="Wohldmann P."/>
            <person name="Thiru P."/>
            <person name="Nhan M.N."/>
            <person name="Pohl C.S."/>
            <person name="Smith S.M."/>
            <person name="Hou S."/>
            <person name="Nefedov M."/>
            <person name="de Jong P.J."/>
            <person name="Renfree M.B."/>
            <person name="Mardis E.R."/>
            <person name="Wilson R.K."/>
        </authorList>
    </citation>
    <scope>NUCLEOTIDE SEQUENCE [LARGE SCALE GENOMIC DNA]</scope>
    <source>
        <strain evidence="23 24">Glennie</strain>
    </source>
</reference>
<dbReference type="HOGENOM" id="CLU_000303_2_0_1"/>
<dbReference type="SMART" id="SM00179">
    <property type="entry name" value="EGF_CA"/>
    <property type="match status" value="1"/>
</dbReference>
<dbReference type="InterPro" id="IPR000436">
    <property type="entry name" value="Sushi_SCR_CCP_dom"/>
</dbReference>
<dbReference type="GO" id="GO:0002063">
    <property type="term" value="P:chondrocyte development"/>
    <property type="evidence" value="ECO:0007669"/>
    <property type="project" value="Ensembl"/>
</dbReference>
<dbReference type="InterPro" id="IPR003006">
    <property type="entry name" value="Ig/MHC_CS"/>
</dbReference>
<sequence>MSMCLSVCPSVRISSVSSLRWMADHVSELSVSIPVPSPLQVSLGHPLSIPCYFIDPLHPVTTAPSTPPLSPRVKWSHLAGGREVVLLVATEGHVRVNGAYQDRVSLPNYPAIPGDATLELQSLRSNDSGTYRCEVVHGIEDSKATLEVLVKGIVFHYRAISTRYTLDFETAQQACLQNDAVIATPEQLQAAYDDGFHQCDAGWLADQTVRYPIHSPREECYGDKDEFPGVRTYGIRDTNETYDVYCFAEEMKGQVFYATREEKFTFQEAAEECRRQGAQLASTGQLYLAWQGGLDVCSAGWLADRSVRYPITKARPTCGGNLVGVRTVYLHANQTGYPDPSSRYDAACYTGDDLVGLTPENFTEGTGEEEDVTVQTLFWPEVEIHLVPNATEAKEAQGNVVTLEPVDITPTGPAPSGDFTEALGTAFSELENRTGEAPTLWAIPEEVTAPGGPSPTRDAFTEEDLIVGATAGPGAGPAPGEPLPPTGVVFHYRPTSSRYALTYEEAQRACLATGAVIATPEQLQAAYEAGYEQCDAGWLRDQTVRYPIVNPRNQCVGNKNSSPGVRTYGLRPPSETYDVYCYIDRLRGEVFLATRPEQFTFPEALAYCKEHNATLASTGHLYAAWRQGLDQCQAGWLADGSVRYPIVTPRPACGGDEPGVRTVYLHPNQTGLPHPLSRYQAFCFRAVPALEEGEGITPPSYLEEDLITPQVLPGVEGIPSGEETTVELAFTTGPENETEWAPEFFPTDTTLLSGQPFRKALSWKTLSNPETVSGTRPTLGPGNNFIPTAILEGGSGRGHRRRRGPEENSREKVPRKKSVGSPLPPSSGEASASGEASGAPVASGDVVSGEASGGLEASGQPSGSGVGGLPSVDLDSSGEPSSGIGSGLPGGSGLASGDVDVSGEPSGVPELGGLPSGEEGLSGLASGSGDLGGLPSGELGSGHAPEASGLPSGVSGEHSGDDFGSGPSSGLPDFSGFPSGFPTVSLVNTTLVEIVTATAASELEGQGRVGEASGSALGEWDISGGVTGLASGVGASGQGSGLPDGSGETSGLFSASGQASGHPDASGEAPGPFDLSGLPSGLPDVSGDISGVFYGSGQPSGVPDVSGEASGVFYGSGTPSGVPEVSGEASGVFYGSGRPSGAADVSGDASGVFYGSGQPSGVPDVSGDASGVFYGSGRPSGAPDVSGDVSGVLYGSGRPSGVPDVSGDVSGVFYGSGLPSGVPDVSGESSGVFFGSGQPSGVPDVSGEASGVSYGSGQPSGVPDVSGDASGVFYGSGRPSGVPDVSGDVSGVFYGSGQPSGVPDISGESSGVFFGSGQPSEVPDVSGEASGMFYGSGQPTGIPNLDEESPGVLDHSGQSSGVPEVSGETDLSGETSKVIYGSGRPSGVVPDLSGEASGVFDPSGQPTRVPGASGVGDISGLSSGPVEGSGEASGITFIDTSLVEVTPTSFREKEEGLGSVEVSGFPSGDVELSGGPSGAGDISGQSPETLEFSGLTSGAPESSGRPGEVSGEPSGVELGSGLLSGGYDPSALVTGLPTISLVDSTPVEAVTQASPAQEAGGESSGVWEISATLSGERESSGEQSGVTGSGVAGPSGEPPSGPHFSGDFSGITDVSGETSATTSASGAGSGFPDLTLVTADVTESGAAPTVSQELWGGPPVTRSPLFDSSGQDSASGLASGETPTFPEIGTSTTPEPGVEASGLPEESGDTSGLPSISGETPSASDPRGQTSASPWGSGETSTATVPEESGEPTSAYEVSGETSNVGLESSGGSGSSGAPEVSSEVPTGSSPVASGAGPDQAVSSGVPEAEMGPPTQGPEEPHLEVEASTALASGEETDQAEPLESGAVTTPTDTSAPSRVEDTDEAESTDGDTDECHSSPCLNGATCLDGINCFTCLCLPSYGGDLCEIDQVTCEEGWTKFQGHCYRHFTDRETWVDAESRCREHQSHLSSIVTPEEQEFVNNNAQDYQWIGLNDRTIEHDFRWSDGNTLQFENWRPNQPDNFFATGEDCVVMIWHEKGEWNDVPCNYHLPFTCKKGTVACRDPPTVLNARTLGPKKERYEINSLVRYQCDEGFLQRHLPTIRCQPSGQWEEPRIACLDRKSALFSGLLHLPSPPSPGAPLGGETAGL</sequence>
<dbReference type="InterPro" id="IPR013106">
    <property type="entry name" value="Ig_V-set"/>
</dbReference>
<feature type="compositionally biased region" description="Polar residues" evidence="17">
    <location>
        <begin position="1709"/>
        <end position="1744"/>
    </location>
</feature>
<feature type="disulfide bond" evidence="14">
    <location>
        <begin position="1898"/>
        <end position="1907"/>
    </location>
</feature>
<feature type="disulfide bond" evidence="15">
    <location>
        <begin position="2070"/>
        <end position="2097"/>
    </location>
</feature>
<evidence type="ECO:0000256" key="8">
    <source>
        <dbReference type="ARBA" id="ARBA00022974"/>
    </source>
</evidence>
<evidence type="ECO:0000256" key="5">
    <source>
        <dbReference type="ARBA" id="ARBA00022723"/>
    </source>
</evidence>
<feature type="disulfide bond" evidence="15">
    <location>
        <begin position="2041"/>
        <end position="2084"/>
    </location>
</feature>
<dbReference type="InterPro" id="IPR007110">
    <property type="entry name" value="Ig-like_dom"/>
</dbReference>
<feature type="disulfide bond" evidence="16">
    <location>
        <begin position="632"/>
        <end position="653"/>
    </location>
</feature>
<evidence type="ECO:0000313" key="24">
    <source>
        <dbReference type="Proteomes" id="UP000002279"/>
    </source>
</evidence>
<dbReference type="Gene3D" id="3.10.100.10">
    <property type="entry name" value="Mannose-Binding Protein A, subunit A"/>
    <property type="match status" value="5"/>
</dbReference>
<dbReference type="GO" id="GO:0001502">
    <property type="term" value="P:cartilage condensation"/>
    <property type="evidence" value="ECO:0007669"/>
    <property type="project" value="Ensembl"/>
</dbReference>
<dbReference type="Gene3D" id="2.10.25.10">
    <property type="entry name" value="Laminin"/>
    <property type="match status" value="1"/>
</dbReference>
<dbReference type="Gene3D" id="2.60.40.10">
    <property type="entry name" value="Immunoglobulins"/>
    <property type="match status" value="1"/>
</dbReference>
<feature type="disulfide bond" evidence="16">
    <location>
        <begin position="297"/>
        <end position="318"/>
    </location>
</feature>
<dbReference type="CDD" id="cd00033">
    <property type="entry name" value="CCP"/>
    <property type="match status" value="1"/>
</dbReference>
<feature type="domain" description="Link" evidence="22">
    <location>
        <begin position="153"/>
        <end position="248"/>
    </location>
</feature>
<dbReference type="InterPro" id="IPR001881">
    <property type="entry name" value="EGF-like_Ca-bd_dom"/>
</dbReference>
<feature type="compositionally biased region" description="Acidic residues" evidence="17">
    <location>
        <begin position="1862"/>
        <end position="1873"/>
    </location>
</feature>
<dbReference type="PROSITE" id="PS50026">
    <property type="entry name" value="EGF_3"/>
    <property type="match status" value="1"/>
</dbReference>
<evidence type="ECO:0000256" key="17">
    <source>
        <dbReference type="SAM" id="MobiDB-lite"/>
    </source>
</evidence>
<dbReference type="SUPFAM" id="SSF48726">
    <property type="entry name" value="Immunoglobulin"/>
    <property type="match status" value="1"/>
</dbReference>
<evidence type="ECO:0000256" key="15">
    <source>
        <dbReference type="PROSITE-ProRule" id="PRU00302"/>
    </source>
</evidence>
<proteinExistence type="inferred from homology"/>
<feature type="region of interest" description="Disordered" evidence="17">
    <location>
        <begin position="1034"/>
        <end position="1081"/>
    </location>
</feature>
<dbReference type="Gene3D" id="2.10.70.10">
    <property type="entry name" value="Complement Module, domain 1"/>
    <property type="match status" value="1"/>
</dbReference>
<dbReference type="PROSITE" id="PS00010">
    <property type="entry name" value="ASX_HYDROXYL"/>
    <property type="match status" value="1"/>
</dbReference>
<protein>
    <recommendedName>
        <fullName evidence="12">Aggrecan core protein</fullName>
    </recommendedName>
    <alternativeName>
        <fullName evidence="13">Cartilage-specific proteoglycan core protein</fullName>
    </alternativeName>
</protein>
<dbReference type="SUPFAM" id="SSF56436">
    <property type="entry name" value="C-type lectin-like"/>
    <property type="match status" value="5"/>
</dbReference>
<feature type="region of interest" description="Disordered" evidence="17">
    <location>
        <begin position="1573"/>
        <end position="1632"/>
    </location>
</feature>
<feature type="compositionally biased region" description="Low complexity" evidence="17">
    <location>
        <begin position="1306"/>
        <end position="1317"/>
    </location>
</feature>
<evidence type="ECO:0000313" key="23">
    <source>
        <dbReference type="Ensembl" id="ENSOANP00000010187.2"/>
    </source>
</evidence>
<evidence type="ECO:0000256" key="6">
    <source>
        <dbReference type="ARBA" id="ARBA00022729"/>
    </source>
</evidence>
<dbReference type="SMART" id="SM00409">
    <property type="entry name" value="IG"/>
    <property type="match status" value="1"/>
</dbReference>
<dbReference type="CDD" id="cd03588">
    <property type="entry name" value="CLECT_CSPGs"/>
    <property type="match status" value="1"/>
</dbReference>
<dbReference type="InterPro" id="IPR036179">
    <property type="entry name" value="Ig-like_dom_sf"/>
</dbReference>
<feature type="domain" description="Ig-like" evidence="20">
    <location>
        <begin position="9"/>
        <end position="147"/>
    </location>
</feature>
<feature type="disulfide bond" evidence="16">
    <location>
        <begin position="199"/>
        <end position="220"/>
    </location>
</feature>
<feature type="compositionally biased region" description="Gly residues" evidence="17">
    <location>
        <begin position="1034"/>
        <end position="1044"/>
    </location>
</feature>
<comment type="caution">
    <text evidence="14">Lacks conserved residue(s) required for the propagation of feature annotation.</text>
</comment>
<dbReference type="SMART" id="SM00034">
    <property type="entry name" value="CLECT"/>
    <property type="match status" value="1"/>
</dbReference>
<keyword evidence="10" id="KW-0325">Glycoprotein</keyword>
<feature type="region of interest" description="Disordered" evidence="17">
    <location>
        <begin position="1644"/>
        <end position="1877"/>
    </location>
</feature>
<dbReference type="SMART" id="SM00032">
    <property type="entry name" value="CCP"/>
    <property type="match status" value="1"/>
</dbReference>
<dbReference type="OMA" id="EDWIVTQ"/>
<gene>
    <name evidence="23" type="primary">ACAN</name>
</gene>
<keyword evidence="7" id="KW-0677">Repeat</keyword>
<evidence type="ECO:0000259" key="21">
    <source>
        <dbReference type="PROSITE" id="PS50923"/>
    </source>
</evidence>
<keyword evidence="3" id="KW-0964">Secreted</keyword>
<dbReference type="InterPro" id="IPR033987">
    <property type="entry name" value="CSPG_CTLD"/>
</dbReference>
<keyword evidence="6" id="KW-0732">Signal</keyword>
<dbReference type="InterPro" id="IPR035976">
    <property type="entry name" value="Sushi/SCR/CCP_sf"/>
</dbReference>
<dbReference type="CDD" id="cd03520">
    <property type="entry name" value="Link_domain_CSPGs_modules_2_4"/>
    <property type="match status" value="2"/>
</dbReference>
<feature type="domain" description="Link" evidence="22">
    <location>
        <begin position="254"/>
        <end position="350"/>
    </location>
</feature>
<accession>F6PGC1</accession>
<feature type="region of interest" description="Disordered" evidence="17">
    <location>
        <begin position="1238"/>
        <end position="1278"/>
    </location>
</feature>
<feature type="compositionally biased region" description="Polar residues" evidence="17">
    <location>
        <begin position="1483"/>
        <end position="1500"/>
    </location>
</feature>
<feature type="compositionally biased region" description="Polar residues" evidence="17">
    <location>
        <begin position="1047"/>
        <end position="1059"/>
    </location>
</feature>
<feature type="region of interest" description="Disordered" evidence="17">
    <location>
        <begin position="1450"/>
        <end position="1522"/>
    </location>
</feature>
<dbReference type="PROSITE" id="PS00290">
    <property type="entry name" value="IG_MHC"/>
    <property type="match status" value="1"/>
</dbReference>
<feature type="disulfide bond" evidence="16">
    <location>
        <begin position="534"/>
        <end position="555"/>
    </location>
</feature>
<evidence type="ECO:0000259" key="22">
    <source>
        <dbReference type="PROSITE" id="PS50963"/>
    </source>
</evidence>
<feature type="domain" description="Link" evidence="22">
    <location>
        <begin position="488"/>
        <end position="583"/>
    </location>
</feature>
<evidence type="ECO:0000256" key="1">
    <source>
        <dbReference type="ARBA" id="ARBA00004498"/>
    </source>
</evidence>
<dbReference type="CDD" id="cd00054">
    <property type="entry name" value="EGF_CA"/>
    <property type="match status" value="1"/>
</dbReference>
<dbReference type="InterPro" id="IPR003599">
    <property type="entry name" value="Ig_sub"/>
</dbReference>
<dbReference type="Pfam" id="PF00193">
    <property type="entry name" value="Xlink"/>
    <property type="match status" value="4"/>
</dbReference>
<feature type="compositionally biased region" description="Low complexity" evidence="17">
    <location>
        <begin position="826"/>
        <end position="861"/>
    </location>
</feature>
<dbReference type="GO" id="GO:0030199">
    <property type="term" value="P:collagen fibril organization"/>
    <property type="evidence" value="ECO:0007669"/>
    <property type="project" value="Ensembl"/>
</dbReference>
<evidence type="ECO:0000256" key="3">
    <source>
        <dbReference type="ARBA" id="ARBA00022525"/>
    </source>
</evidence>
<dbReference type="GO" id="GO:0098978">
    <property type="term" value="C:glutamatergic synapse"/>
    <property type="evidence" value="ECO:0007669"/>
    <property type="project" value="Ensembl"/>
</dbReference>
<keyword evidence="5" id="KW-0479">Metal-binding</keyword>
<dbReference type="GO" id="GO:0005509">
    <property type="term" value="F:calcium ion binding"/>
    <property type="evidence" value="ECO:0007669"/>
    <property type="project" value="InterPro"/>
</dbReference>
<dbReference type="InterPro" id="IPR001304">
    <property type="entry name" value="C-type_lectin-like"/>
</dbReference>
<dbReference type="GO" id="GO:0030166">
    <property type="term" value="P:proteoglycan biosynthetic process"/>
    <property type="evidence" value="ECO:0007669"/>
    <property type="project" value="Ensembl"/>
</dbReference>
<dbReference type="PROSITE" id="PS50963">
    <property type="entry name" value="LINK_2"/>
    <property type="match status" value="4"/>
</dbReference>
<dbReference type="GO" id="GO:0001501">
    <property type="term" value="P:skeletal system development"/>
    <property type="evidence" value="ECO:0000318"/>
    <property type="project" value="GO_Central"/>
</dbReference>
<dbReference type="Pfam" id="PF00084">
    <property type="entry name" value="Sushi"/>
    <property type="match status" value="1"/>
</dbReference>
<dbReference type="CDD" id="cd03517">
    <property type="entry name" value="Link_domain_CSPGs_modules_1_3"/>
    <property type="match status" value="2"/>
</dbReference>
<feature type="compositionally biased region" description="Polar residues" evidence="17">
    <location>
        <begin position="1847"/>
        <end position="1857"/>
    </location>
</feature>
<keyword evidence="14" id="KW-0245">EGF-like domain</keyword>
<dbReference type="InterPro" id="IPR018097">
    <property type="entry name" value="EGF_Ca-bd_CS"/>
</dbReference>
<organism evidence="23 24">
    <name type="scientific">Ornithorhynchus anatinus</name>
    <name type="common">Duckbill platypus</name>
    <dbReference type="NCBI Taxonomy" id="9258"/>
    <lineage>
        <taxon>Eukaryota</taxon>
        <taxon>Metazoa</taxon>
        <taxon>Chordata</taxon>
        <taxon>Craniata</taxon>
        <taxon>Vertebrata</taxon>
        <taxon>Euteleostomi</taxon>
        <taxon>Mammalia</taxon>
        <taxon>Monotremata</taxon>
        <taxon>Ornithorhynchidae</taxon>
        <taxon>Ornithorhynchus</taxon>
    </lineage>
</organism>
<keyword evidence="9 14" id="KW-1015">Disulfide bond</keyword>
<dbReference type="GO" id="GO:0005615">
    <property type="term" value="C:extracellular space"/>
    <property type="evidence" value="ECO:0000318"/>
    <property type="project" value="GO_Central"/>
</dbReference>
<dbReference type="Pfam" id="PF00059">
    <property type="entry name" value="Lectin_C"/>
    <property type="match status" value="1"/>
</dbReference>
<feature type="domain" description="EGF-like" evidence="18">
    <location>
        <begin position="1872"/>
        <end position="1908"/>
    </location>
</feature>
<evidence type="ECO:0000256" key="9">
    <source>
        <dbReference type="ARBA" id="ARBA00023157"/>
    </source>
</evidence>
<dbReference type="SMART" id="SM00181">
    <property type="entry name" value="EGF"/>
    <property type="match status" value="1"/>
</dbReference>
<evidence type="ECO:0000256" key="10">
    <source>
        <dbReference type="ARBA" id="ARBA00023180"/>
    </source>
</evidence>
<dbReference type="PROSITE" id="PS50041">
    <property type="entry name" value="C_TYPE_LECTIN_2"/>
    <property type="match status" value="1"/>
</dbReference>
<dbReference type="GO" id="GO:0007155">
    <property type="term" value="P:cell adhesion"/>
    <property type="evidence" value="ECO:0007669"/>
    <property type="project" value="InterPro"/>
</dbReference>
<dbReference type="PANTHER" id="PTHR22804">
    <property type="entry name" value="AGGRECAN/VERSICAN PROTEOGLYCAN"/>
    <property type="match status" value="1"/>
</dbReference>
<dbReference type="SUPFAM" id="SSF57535">
    <property type="entry name" value="Complement control module/SCR domain"/>
    <property type="match status" value="1"/>
</dbReference>
<comment type="subcellular location">
    <subcellularLocation>
        <location evidence="1">Secreted</location>
        <location evidence="1">Extracellular space</location>
        <location evidence="1">Extracellular matrix</location>
    </subcellularLocation>
</comment>
<dbReference type="GO" id="GO:0045202">
    <property type="term" value="C:synapse"/>
    <property type="evidence" value="ECO:0000318"/>
    <property type="project" value="GO_Central"/>
</dbReference>
<dbReference type="InterPro" id="IPR000742">
    <property type="entry name" value="EGF"/>
</dbReference>
<dbReference type="InterPro" id="IPR016187">
    <property type="entry name" value="CTDL_fold"/>
</dbReference>
<evidence type="ECO:0000259" key="18">
    <source>
        <dbReference type="PROSITE" id="PS50026"/>
    </source>
</evidence>
<keyword evidence="4" id="KW-0272">Extracellular matrix</keyword>
<dbReference type="Proteomes" id="UP000002279">
    <property type="component" value="Chromosome 5"/>
</dbReference>
<feature type="region of interest" description="Disordered" evidence="17">
    <location>
        <begin position="1299"/>
        <end position="1432"/>
    </location>
</feature>